<comment type="caution">
    <text evidence="1">The sequence shown here is derived from an EMBL/GenBank/DDBJ whole genome shotgun (WGS) entry which is preliminary data.</text>
</comment>
<dbReference type="Proteomes" id="UP001152531">
    <property type="component" value="Unassembled WGS sequence"/>
</dbReference>
<proteinExistence type="predicted"/>
<gene>
    <name evidence="1" type="ORF">CLIB1444_05S07096</name>
</gene>
<evidence type="ECO:0000313" key="2">
    <source>
        <dbReference type="Proteomes" id="UP001152531"/>
    </source>
</evidence>
<sequence>MSKVIPGQYITPIHKVEDGEVKRYISGKGTTINEIEVENEKIPIIVGTILGRVIIKLTGDNEYIVSVIPKNQPEVEDLKSTNNLPKENDIVLVRITRINQRQANCEILTIEGSGNIINDSGIGTNGELAHLSIGYGGGSQSLSNHSTIASSQTSMINAMSIDVGENFKGIIRSQDVRSTERDKIKIQECFKPGDIVRAIIISLGDGSNYYLSTANNELGVIYSKSDGGAGNPMFPIDWQHMITENGNIEMRKCAKPLQ</sequence>
<organism evidence="1 2">
    <name type="scientific">[Candida] jaroonii</name>
    <dbReference type="NCBI Taxonomy" id="467808"/>
    <lineage>
        <taxon>Eukaryota</taxon>
        <taxon>Fungi</taxon>
        <taxon>Dikarya</taxon>
        <taxon>Ascomycota</taxon>
        <taxon>Saccharomycotina</taxon>
        <taxon>Pichiomycetes</taxon>
        <taxon>Debaryomycetaceae</taxon>
        <taxon>Yamadazyma</taxon>
    </lineage>
</organism>
<reference evidence="1" key="1">
    <citation type="submission" date="2022-06" db="EMBL/GenBank/DDBJ databases">
        <authorList>
            <person name="Legras J.-L."/>
            <person name="Devillers H."/>
            <person name="Grondin C."/>
        </authorList>
    </citation>
    <scope>NUCLEOTIDE SEQUENCE</scope>
    <source>
        <strain evidence="1">CLIB 1444</strain>
    </source>
</reference>
<dbReference type="EMBL" id="CALSDN010000005">
    <property type="protein sequence ID" value="CAH6721258.1"/>
    <property type="molecule type" value="Genomic_DNA"/>
</dbReference>
<name>A0ACA9Y944_9ASCO</name>
<keyword evidence="2" id="KW-1185">Reference proteome</keyword>
<protein>
    <submittedName>
        <fullName evidence="1">Exosome complex component Csl4p</fullName>
    </submittedName>
</protein>
<evidence type="ECO:0000313" key="1">
    <source>
        <dbReference type="EMBL" id="CAH6721258.1"/>
    </source>
</evidence>
<accession>A0ACA9Y944</accession>